<dbReference type="GO" id="GO:0005737">
    <property type="term" value="C:cytoplasm"/>
    <property type="evidence" value="ECO:0007669"/>
    <property type="project" value="UniProtKB-SubCell"/>
</dbReference>
<dbReference type="Proteomes" id="UP000233256">
    <property type="component" value="Unassembled WGS sequence"/>
</dbReference>
<dbReference type="CDD" id="cd02022">
    <property type="entry name" value="DPCK"/>
    <property type="match status" value="1"/>
</dbReference>
<dbReference type="EC" id="2.7.1.24" evidence="3 4"/>
<comment type="caution">
    <text evidence="5">The sequence shown here is derived from an EMBL/GenBank/DDBJ whole genome shotgun (WGS) entry which is preliminary data.</text>
</comment>
<keyword evidence="2 3" id="KW-0067">ATP-binding</keyword>
<comment type="function">
    <text evidence="3">Catalyzes the phosphorylation of the 3'-hydroxyl group of dephosphocoenzyme A to form coenzyme A.</text>
</comment>
<dbReference type="Gene3D" id="3.40.50.300">
    <property type="entry name" value="P-loop containing nucleotide triphosphate hydrolases"/>
    <property type="match status" value="1"/>
</dbReference>
<keyword evidence="3" id="KW-0808">Transferase</keyword>
<keyword evidence="3" id="KW-0963">Cytoplasm</keyword>
<dbReference type="HAMAP" id="MF_00376">
    <property type="entry name" value="Dephospho_CoA_kinase"/>
    <property type="match status" value="1"/>
</dbReference>
<dbReference type="UniPathway" id="UPA00241">
    <property type="reaction ID" value="UER00356"/>
</dbReference>
<dbReference type="EMBL" id="PGXC01000001">
    <property type="protein sequence ID" value="PKK91952.1"/>
    <property type="molecule type" value="Genomic_DNA"/>
</dbReference>
<comment type="similarity">
    <text evidence="3">Belongs to the CoaE family.</text>
</comment>
<gene>
    <name evidence="3" type="primary">coaE</name>
    <name evidence="5" type="ORF">CVV64_00565</name>
</gene>
<dbReference type="SUPFAM" id="SSF52540">
    <property type="entry name" value="P-loop containing nucleoside triphosphate hydrolases"/>
    <property type="match status" value="1"/>
</dbReference>
<evidence type="ECO:0000256" key="4">
    <source>
        <dbReference type="NCBIfam" id="TIGR00152"/>
    </source>
</evidence>
<comment type="subcellular location">
    <subcellularLocation>
        <location evidence="3">Cytoplasm</location>
    </subcellularLocation>
</comment>
<proteinExistence type="inferred from homology"/>
<feature type="binding site" evidence="3">
    <location>
        <begin position="29"/>
        <end position="34"/>
    </location>
    <ligand>
        <name>ATP</name>
        <dbReference type="ChEBI" id="CHEBI:30616"/>
    </ligand>
</feature>
<dbReference type="GO" id="GO:0005524">
    <property type="term" value="F:ATP binding"/>
    <property type="evidence" value="ECO:0007669"/>
    <property type="project" value="UniProtKB-UniRule"/>
</dbReference>
<sequence>MSGGSVPILTPPVYRPQGPLRIGVTGSISCGKDLVADLMSEQGALVINADGVYHGLLECDQTLRAKLRESFGETIVPAIGPVNRKALGRIVYSDSEAMTTLVSITHPRIRGEILRLMEEPGPEPRVLNAPLLVDMGLDQWMDTVVVVVVDSAIQVQRLMARDSIDRNFALAKISSQLSSSEKSANADFVLDNSGSIGDTRKKVVELWPRLIERAMNRRRQWQN</sequence>
<dbReference type="GO" id="GO:0004140">
    <property type="term" value="F:dephospho-CoA kinase activity"/>
    <property type="evidence" value="ECO:0007669"/>
    <property type="project" value="UniProtKB-UniRule"/>
</dbReference>
<reference evidence="5 6" key="1">
    <citation type="journal article" date="2017" name="ISME J.">
        <title>Potential for microbial H2 and metal transformations associated with novel bacteria and archaea in deep terrestrial subsurface sediments.</title>
        <authorList>
            <person name="Hernsdorf A.W."/>
            <person name="Amano Y."/>
            <person name="Miyakawa K."/>
            <person name="Ise K."/>
            <person name="Suzuki Y."/>
            <person name="Anantharaman K."/>
            <person name="Probst A."/>
            <person name="Burstein D."/>
            <person name="Thomas B.C."/>
            <person name="Banfield J.F."/>
        </authorList>
    </citation>
    <scope>NUCLEOTIDE SEQUENCE [LARGE SCALE GENOMIC DNA]</scope>
    <source>
        <strain evidence="5">HGW-Wallbacteria-1</strain>
    </source>
</reference>
<evidence type="ECO:0000256" key="3">
    <source>
        <dbReference type="HAMAP-Rule" id="MF_00376"/>
    </source>
</evidence>
<evidence type="ECO:0000313" key="6">
    <source>
        <dbReference type="Proteomes" id="UP000233256"/>
    </source>
</evidence>
<comment type="pathway">
    <text evidence="3">Cofactor biosynthesis; coenzyme A biosynthesis; CoA from (R)-pantothenate: step 5/5.</text>
</comment>
<name>A0A2N1PUI2_9BACT</name>
<evidence type="ECO:0000256" key="1">
    <source>
        <dbReference type="ARBA" id="ARBA00022741"/>
    </source>
</evidence>
<keyword evidence="3 5" id="KW-0418">Kinase</keyword>
<dbReference type="InterPro" id="IPR001977">
    <property type="entry name" value="Depp_CoAkinase"/>
</dbReference>
<accession>A0A2N1PUI2</accession>
<dbReference type="GO" id="GO:0015937">
    <property type="term" value="P:coenzyme A biosynthetic process"/>
    <property type="evidence" value="ECO:0007669"/>
    <property type="project" value="UniProtKB-UniRule"/>
</dbReference>
<dbReference type="PANTHER" id="PTHR10695">
    <property type="entry name" value="DEPHOSPHO-COA KINASE-RELATED"/>
    <property type="match status" value="1"/>
</dbReference>
<evidence type="ECO:0000313" key="5">
    <source>
        <dbReference type="EMBL" id="PKK91952.1"/>
    </source>
</evidence>
<dbReference type="PANTHER" id="PTHR10695:SF46">
    <property type="entry name" value="BIFUNCTIONAL COENZYME A SYNTHASE-RELATED"/>
    <property type="match status" value="1"/>
</dbReference>
<dbReference type="PROSITE" id="PS51219">
    <property type="entry name" value="DPCK"/>
    <property type="match status" value="1"/>
</dbReference>
<evidence type="ECO:0000256" key="2">
    <source>
        <dbReference type="ARBA" id="ARBA00022840"/>
    </source>
</evidence>
<comment type="catalytic activity">
    <reaction evidence="3">
        <text>3'-dephospho-CoA + ATP = ADP + CoA + H(+)</text>
        <dbReference type="Rhea" id="RHEA:18245"/>
        <dbReference type="ChEBI" id="CHEBI:15378"/>
        <dbReference type="ChEBI" id="CHEBI:30616"/>
        <dbReference type="ChEBI" id="CHEBI:57287"/>
        <dbReference type="ChEBI" id="CHEBI:57328"/>
        <dbReference type="ChEBI" id="CHEBI:456216"/>
        <dbReference type="EC" id="2.7.1.24"/>
    </reaction>
</comment>
<keyword evidence="1 3" id="KW-0547">Nucleotide-binding</keyword>
<protein>
    <recommendedName>
        <fullName evidence="3 4">Dephospho-CoA kinase</fullName>
        <ecNumber evidence="3 4">2.7.1.24</ecNumber>
    </recommendedName>
    <alternativeName>
        <fullName evidence="3">Dephosphocoenzyme A kinase</fullName>
    </alternativeName>
</protein>
<dbReference type="Pfam" id="PF01121">
    <property type="entry name" value="CoaE"/>
    <property type="match status" value="1"/>
</dbReference>
<keyword evidence="3" id="KW-0173">Coenzyme A biosynthesis</keyword>
<dbReference type="InterPro" id="IPR027417">
    <property type="entry name" value="P-loop_NTPase"/>
</dbReference>
<dbReference type="NCBIfam" id="TIGR00152">
    <property type="entry name" value="dephospho-CoA kinase"/>
    <property type="match status" value="1"/>
</dbReference>
<organism evidence="5 6">
    <name type="scientific">Candidatus Wallbacteria bacterium HGW-Wallbacteria-1</name>
    <dbReference type="NCBI Taxonomy" id="2013854"/>
    <lineage>
        <taxon>Bacteria</taxon>
        <taxon>Candidatus Walliibacteriota</taxon>
    </lineage>
</organism>
<dbReference type="AlphaFoldDB" id="A0A2N1PUI2"/>